<evidence type="ECO:0000313" key="10">
    <source>
        <dbReference type="EMBL" id="EEF52955.1"/>
    </source>
</evidence>
<dbReference type="PROSITE" id="PS50920">
    <property type="entry name" value="SOLCAR"/>
    <property type="match status" value="1"/>
</dbReference>
<protein>
    <submittedName>
        <fullName evidence="10">Peroxisomal membrane protein pmp34, putative</fullName>
    </submittedName>
</protein>
<name>B9R8X5_RICCO</name>
<dbReference type="InterPro" id="IPR023395">
    <property type="entry name" value="MCP_dom_sf"/>
</dbReference>
<keyword evidence="6" id="KW-1133">Transmembrane helix</keyword>
<reference evidence="11" key="1">
    <citation type="journal article" date="2010" name="Nat. Biotechnol.">
        <title>Draft genome sequence of the oilseed species Ricinus communis.</title>
        <authorList>
            <person name="Chan A.P."/>
            <person name="Crabtree J."/>
            <person name="Zhao Q."/>
            <person name="Lorenzi H."/>
            <person name="Orvis J."/>
            <person name="Puiu D."/>
            <person name="Melake-Berhan A."/>
            <person name="Jones K.M."/>
            <person name="Redman J."/>
            <person name="Chen G."/>
            <person name="Cahoon E.B."/>
            <person name="Gedil M."/>
            <person name="Stanke M."/>
            <person name="Haas B.J."/>
            <person name="Wortman J.R."/>
            <person name="Fraser-Liggett C.M."/>
            <person name="Ravel J."/>
            <person name="Rabinowicz P.D."/>
        </authorList>
    </citation>
    <scope>NUCLEOTIDE SEQUENCE [LARGE SCALE GENOMIC DNA]</scope>
    <source>
        <strain evidence="11">cv. Hale</strain>
    </source>
</reference>
<dbReference type="InterPro" id="IPR044712">
    <property type="entry name" value="SLC25A32-like"/>
</dbReference>
<evidence type="ECO:0000256" key="5">
    <source>
        <dbReference type="ARBA" id="ARBA00022737"/>
    </source>
</evidence>
<evidence type="ECO:0000256" key="2">
    <source>
        <dbReference type="ARBA" id="ARBA00006375"/>
    </source>
</evidence>
<dbReference type="Proteomes" id="UP000008311">
    <property type="component" value="Unassembled WGS sequence"/>
</dbReference>
<dbReference type="AlphaFoldDB" id="B9R8X5"/>
<dbReference type="Gene3D" id="1.50.40.10">
    <property type="entry name" value="Mitochondrial carrier domain"/>
    <property type="match status" value="1"/>
</dbReference>
<evidence type="ECO:0000256" key="9">
    <source>
        <dbReference type="RuleBase" id="RU000488"/>
    </source>
</evidence>
<dbReference type="InParanoid" id="B9R8X5"/>
<evidence type="ECO:0000256" key="6">
    <source>
        <dbReference type="ARBA" id="ARBA00022989"/>
    </source>
</evidence>
<keyword evidence="5" id="KW-0677">Repeat</keyword>
<feature type="repeat" description="Solcar" evidence="8">
    <location>
        <begin position="1"/>
        <end position="38"/>
    </location>
</feature>
<dbReference type="GO" id="GO:0016020">
    <property type="term" value="C:membrane"/>
    <property type="evidence" value="ECO:0007669"/>
    <property type="project" value="UniProtKB-SubCell"/>
</dbReference>
<comment type="similarity">
    <text evidence="2 9">Belongs to the mitochondrial carrier (TC 2.A.29) family.</text>
</comment>
<dbReference type="InterPro" id="IPR018108">
    <property type="entry name" value="MCP_transmembrane"/>
</dbReference>
<comment type="subcellular location">
    <subcellularLocation>
        <location evidence="1">Membrane</location>
        <topology evidence="1">Multi-pass membrane protein</topology>
    </subcellularLocation>
</comment>
<proteinExistence type="inferred from homology"/>
<dbReference type="STRING" id="3988.B9R8X5"/>
<dbReference type="Pfam" id="PF00153">
    <property type="entry name" value="Mito_carr"/>
    <property type="match status" value="1"/>
</dbReference>
<evidence type="ECO:0000313" key="11">
    <source>
        <dbReference type="Proteomes" id="UP000008311"/>
    </source>
</evidence>
<evidence type="ECO:0000256" key="3">
    <source>
        <dbReference type="ARBA" id="ARBA00022448"/>
    </source>
</evidence>
<keyword evidence="3 9" id="KW-0813">Transport</keyword>
<keyword evidence="7 8" id="KW-0472">Membrane</keyword>
<keyword evidence="11" id="KW-1185">Reference proteome</keyword>
<keyword evidence="4 8" id="KW-0812">Transmembrane</keyword>
<dbReference type="EMBL" id="EQ973772">
    <property type="protein sequence ID" value="EEF52955.1"/>
    <property type="molecule type" value="Genomic_DNA"/>
</dbReference>
<organism evidence="10 11">
    <name type="scientific">Ricinus communis</name>
    <name type="common">Castor bean</name>
    <dbReference type="NCBI Taxonomy" id="3988"/>
    <lineage>
        <taxon>Eukaryota</taxon>
        <taxon>Viridiplantae</taxon>
        <taxon>Streptophyta</taxon>
        <taxon>Embryophyta</taxon>
        <taxon>Tracheophyta</taxon>
        <taxon>Spermatophyta</taxon>
        <taxon>Magnoliopsida</taxon>
        <taxon>eudicotyledons</taxon>
        <taxon>Gunneridae</taxon>
        <taxon>Pentapetalae</taxon>
        <taxon>rosids</taxon>
        <taxon>fabids</taxon>
        <taxon>Malpighiales</taxon>
        <taxon>Euphorbiaceae</taxon>
        <taxon>Acalyphoideae</taxon>
        <taxon>Acalypheae</taxon>
        <taxon>Ricinus</taxon>
    </lineage>
</organism>
<dbReference type="SUPFAM" id="SSF103506">
    <property type="entry name" value="Mitochondrial carrier"/>
    <property type="match status" value="1"/>
</dbReference>
<dbReference type="GO" id="GO:0055085">
    <property type="term" value="P:transmembrane transport"/>
    <property type="evidence" value="ECO:0007669"/>
    <property type="project" value="InterPro"/>
</dbReference>
<accession>B9R8X5</accession>
<dbReference type="GO" id="GO:0006862">
    <property type="term" value="P:nucleotide transport"/>
    <property type="evidence" value="ECO:0007669"/>
    <property type="project" value="InterPro"/>
</dbReference>
<dbReference type="PANTHER" id="PTHR45683">
    <property type="entry name" value="MITOCHONDRIAL NICOTINAMIDE ADENINE DINUCLEOTIDE TRANSPORTER 1-RELATED-RELATED"/>
    <property type="match status" value="1"/>
</dbReference>
<evidence type="ECO:0000256" key="4">
    <source>
        <dbReference type="ARBA" id="ARBA00022692"/>
    </source>
</evidence>
<dbReference type="eggNOG" id="KOG0769">
    <property type="taxonomic scope" value="Eukaryota"/>
</dbReference>
<gene>
    <name evidence="10" type="ORF">RCOM_1602660</name>
</gene>
<sequence length="55" mass="6211">MIRYEGLRGFYKGMGTKIVQSVFAASVLFMVKEEIIKGYAVLADKSKKVLVNLRN</sequence>
<evidence type="ECO:0000256" key="8">
    <source>
        <dbReference type="PROSITE-ProRule" id="PRU00282"/>
    </source>
</evidence>
<evidence type="ECO:0000256" key="1">
    <source>
        <dbReference type="ARBA" id="ARBA00004141"/>
    </source>
</evidence>
<evidence type="ECO:0000256" key="7">
    <source>
        <dbReference type="ARBA" id="ARBA00023136"/>
    </source>
</evidence>